<dbReference type="Pfam" id="PF13646">
    <property type="entry name" value="HEAT_2"/>
    <property type="match status" value="1"/>
</dbReference>
<protein>
    <recommendedName>
        <fullName evidence="3">HEAT repeat domain-containing protein</fullName>
    </recommendedName>
</protein>
<dbReference type="SUPFAM" id="SSF48371">
    <property type="entry name" value="ARM repeat"/>
    <property type="match status" value="1"/>
</dbReference>
<evidence type="ECO:0000313" key="1">
    <source>
        <dbReference type="EMBL" id="ABQ22010.1"/>
    </source>
</evidence>
<dbReference type="OrthoDB" id="7359267at2"/>
<dbReference type="AlphaFoldDB" id="A0A0H3AMJ6"/>
<name>A0A0H3AMJ6_VIBC3</name>
<dbReference type="eggNOG" id="COG1413">
    <property type="taxonomic scope" value="Bacteria"/>
</dbReference>
<gene>
    <name evidence="1" type="ordered locus">VC0395_A1012</name>
</gene>
<dbReference type="RefSeq" id="WP_000974697.1">
    <property type="nucleotide sequence ID" value="NC_009457.1"/>
</dbReference>
<accession>A0A0H3AMJ6</accession>
<dbReference type="KEGG" id="vco:VC0395_A1012"/>
<dbReference type="Proteomes" id="UP000000249">
    <property type="component" value="Chromosome 1"/>
</dbReference>
<dbReference type="KEGG" id="vcr:VC395_1519"/>
<dbReference type="InterPro" id="IPR016024">
    <property type="entry name" value="ARM-type_fold"/>
</dbReference>
<reference evidence="1 2" key="1">
    <citation type="submission" date="2007-03" db="EMBL/GenBank/DDBJ databases">
        <authorList>
            <person name="Heidelberg J."/>
        </authorList>
    </citation>
    <scope>NUCLEOTIDE SEQUENCE [LARGE SCALE GENOMIC DNA]</scope>
    <source>
        <strain evidence="2">ATCC 39541 / Classical Ogawa 395 / O395</strain>
    </source>
</reference>
<evidence type="ECO:0008006" key="3">
    <source>
        <dbReference type="Google" id="ProtNLM"/>
    </source>
</evidence>
<dbReference type="Gene3D" id="1.25.10.10">
    <property type="entry name" value="Leucine-rich Repeat Variant"/>
    <property type="match status" value="1"/>
</dbReference>
<evidence type="ECO:0000313" key="2">
    <source>
        <dbReference type="Proteomes" id="UP000000249"/>
    </source>
</evidence>
<organism evidence="1 2">
    <name type="scientific">Vibrio cholerae serotype O1 (strain ATCC 39541 / Classical Ogawa 395 / O395)</name>
    <dbReference type="NCBI Taxonomy" id="345073"/>
    <lineage>
        <taxon>Bacteria</taxon>
        <taxon>Pseudomonadati</taxon>
        <taxon>Pseudomonadota</taxon>
        <taxon>Gammaproteobacteria</taxon>
        <taxon>Vibrionales</taxon>
        <taxon>Vibrionaceae</taxon>
        <taxon>Vibrio</taxon>
    </lineage>
</organism>
<dbReference type="PATRIC" id="fig|345073.21.peg.1471"/>
<dbReference type="InterPro" id="IPR011989">
    <property type="entry name" value="ARM-like"/>
</dbReference>
<dbReference type="EMBL" id="CP000627">
    <property type="protein sequence ID" value="ABQ22010.1"/>
    <property type="molecule type" value="Genomic_DNA"/>
</dbReference>
<proteinExistence type="predicted"/>
<sequence>MAIIKRSAATDNPNIEIPSTPEQIDVLSAEALMEALQGDDLEQILRAIHQLEAADSVEFQQHQAALFTLLDRDTEQNPCSDAVFSLLAIRNNDEITTRLIPLLDSEAPYLRNQAIEILQHSPQQLERHIQDLLNHQDPDVRIFAIDIIGLLPHQSVPEWLMQVLQHEEHINVIGTAIDRVAQLSDPNFSTILGEVKQRFSHVPYLVFACDVAIKRLNT</sequence>
<dbReference type="GeneID" id="69719927"/>